<accession>A0ABQ0GV61</accession>
<protein>
    <submittedName>
        <fullName evidence="1">Uncharacterized protein</fullName>
    </submittedName>
</protein>
<evidence type="ECO:0000313" key="1">
    <source>
        <dbReference type="EMBL" id="GAB1580550.1"/>
    </source>
</evidence>
<comment type="caution">
    <text evidence="1">The sequence shown here is derived from an EMBL/GenBank/DDBJ whole genome shotgun (WGS) entry which is preliminary data.</text>
</comment>
<dbReference type="Proteomes" id="UP001628091">
    <property type="component" value="Unassembled WGS sequence"/>
</dbReference>
<evidence type="ECO:0000313" key="2">
    <source>
        <dbReference type="Proteomes" id="UP001628091"/>
    </source>
</evidence>
<proteinExistence type="predicted"/>
<name>A0ABQ0GV61_9HYPH</name>
<dbReference type="EMBL" id="BAAFZP010000001">
    <property type="protein sequence ID" value="GAB1580550.1"/>
    <property type="molecule type" value="Genomic_DNA"/>
</dbReference>
<reference evidence="1 2" key="1">
    <citation type="submission" date="2024-10" db="EMBL/GenBank/DDBJ databases">
        <title>Isolation, draft genome sequencing and identification of Phyllobacterium sp. NSA23, isolated from leaf soil.</title>
        <authorList>
            <person name="Akita H."/>
        </authorList>
    </citation>
    <scope>NUCLEOTIDE SEQUENCE [LARGE SCALE GENOMIC DNA]</scope>
    <source>
        <strain evidence="1 2">NSA23</strain>
    </source>
</reference>
<gene>
    <name evidence="1" type="ORF">PPNSA23_04930</name>
</gene>
<keyword evidence="2" id="KW-1185">Reference proteome</keyword>
<sequence>MLWVKMDAGNTQLSNIRNGNSYDTRGWNDPAFFLAGFPTGRDEPALTASSLAVILSALVISRQIRILVAGHVGLNRMHSSSVTAGATAHRPQGKG</sequence>
<organism evidence="1 2">
    <name type="scientific">Phyllobacterium phragmitis</name>
    <dbReference type="NCBI Taxonomy" id="2670329"/>
    <lineage>
        <taxon>Bacteria</taxon>
        <taxon>Pseudomonadati</taxon>
        <taxon>Pseudomonadota</taxon>
        <taxon>Alphaproteobacteria</taxon>
        <taxon>Hyphomicrobiales</taxon>
        <taxon>Phyllobacteriaceae</taxon>
        <taxon>Phyllobacterium</taxon>
    </lineage>
</organism>